<evidence type="ECO:0000256" key="1">
    <source>
        <dbReference type="SAM" id="MobiDB-lite"/>
    </source>
</evidence>
<evidence type="ECO:0000313" key="2">
    <source>
        <dbReference type="EMBL" id="AZP04159.1"/>
    </source>
</evidence>
<dbReference type="EMBL" id="CP034465">
    <property type="protein sequence ID" value="AZP04159.1"/>
    <property type="molecule type" value="Genomic_DNA"/>
</dbReference>
<reference evidence="3" key="1">
    <citation type="submission" date="2018-12" db="EMBL/GenBank/DDBJ databases">
        <title>Complete genome sequencing of Jeotgalibaca sp. H21T32.</title>
        <authorList>
            <person name="Bae J.-W."/>
            <person name="Lee S.-Y."/>
        </authorList>
    </citation>
    <scope>NUCLEOTIDE SEQUENCE [LARGE SCALE GENOMIC DNA]</scope>
    <source>
        <strain evidence="3">H21T32</strain>
    </source>
</reference>
<proteinExistence type="predicted"/>
<dbReference type="OrthoDB" id="2164988at2"/>
<accession>A0A3Q9BK21</accession>
<name>A0A3Q9BK21_9LACT</name>
<sequence>MLNVIQNLILRKVEGNTMAKFIKGPYATVTEVKDALRVLEADGYPESAITIIANNEEDIRNIERGTNAEVKNEESSSLPNAEEVSFWERFAQTFTGFFLNQDVVDRNTSEPLPEGEDDTDAMIAGYRSDLEDGKIIILVEDLLNREAKLNIDATEGNPGAVKERDASPSEAMKEATLEEDSHPDIKYNEDILEEETTYTPPSEEDVIDSNEPFQVVHKDHHDPDDIPQDGVLVDEVEGTSYIDGEEGTTGDPNVIDLEDRDTRR</sequence>
<dbReference type="AlphaFoldDB" id="A0A3Q9BK21"/>
<gene>
    <name evidence="2" type="ORF">EJN90_05445</name>
</gene>
<keyword evidence="3" id="KW-1185">Reference proteome</keyword>
<organism evidence="2 3">
    <name type="scientific">Jeotgalibaca ciconiae</name>
    <dbReference type="NCBI Taxonomy" id="2496265"/>
    <lineage>
        <taxon>Bacteria</taxon>
        <taxon>Bacillati</taxon>
        <taxon>Bacillota</taxon>
        <taxon>Bacilli</taxon>
        <taxon>Lactobacillales</taxon>
        <taxon>Carnobacteriaceae</taxon>
        <taxon>Jeotgalibaca</taxon>
    </lineage>
</organism>
<feature type="compositionally biased region" description="Acidic residues" evidence="1">
    <location>
        <begin position="232"/>
        <end position="248"/>
    </location>
</feature>
<dbReference type="Proteomes" id="UP000273326">
    <property type="component" value="Chromosome"/>
</dbReference>
<feature type="region of interest" description="Disordered" evidence="1">
    <location>
        <begin position="154"/>
        <end position="186"/>
    </location>
</feature>
<dbReference type="KEGG" id="jeh:EJN90_05445"/>
<feature type="region of interest" description="Disordered" evidence="1">
    <location>
        <begin position="216"/>
        <end position="264"/>
    </location>
</feature>
<protein>
    <submittedName>
        <fullName evidence="2">Uncharacterized protein</fullName>
    </submittedName>
</protein>
<evidence type="ECO:0000313" key="3">
    <source>
        <dbReference type="Proteomes" id="UP000273326"/>
    </source>
</evidence>
<feature type="compositionally biased region" description="Basic and acidic residues" evidence="1">
    <location>
        <begin position="161"/>
        <end position="186"/>
    </location>
</feature>